<dbReference type="InterPro" id="IPR009056">
    <property type="entry name" value="Cyt_c-like_dom"/>
</dbReference>
<keyword evidence="3 4" id="KW-0408">Iron</keyword>
<keyword evidence="1 4" id="KW-0349">Heme</keyword>
<evidence type="ECO:0000313" key="8">
    <source>
        <dbReference type="Proteomes" id="UP001224644"/>
    </source>
</evidence>
<evidence type="ECO:0000256" key="1">
    <source>
        <dbReference type="ARBA" id="ARBA00022617"/>
    </source>
</evidence>
<gene>
    <name evidence="7" type="ORF">QWZ12_20425</name>
</gene>
<proteinExistence type="predicted"/>
<evidence type="ECO:0000259" key="6">
    <source>
        <dbReference type="PROSITE" id="PS51007"/>
    </source>
</evidence>
<keyword evidence="2 4" id="KW-0479">Metal-binding</keyword>
<evidence type="ECO:0000256" key="3">
    <source>
        <dbReference type="ARBA" id="ARBA00023004"/>
    </source>
</evidence>
<feature type="chain" id="PRO_5047138552" evidence="5">
    <location>
        <begin position="24"/>
        <end position="117"/>
    </location>
</feature>
<dbReference type="Gene3D" id="1.10.760.10">
    <property type="entry name" value="Cytochrome c-like domain"/>
    <property type="match status" value="1"/>
</dbReference>
<reference evidence="8" key="1">
    <citation type="journal article" date="2019" name="Int. J. Syst. Evol. Microbiol.">
        <title>The Global Catalogue of Microorganisms (GCM) 10K type strain sequencing project: providing services to taxonomists for standard genome sequencing and annotation.</title>
        <authorList>
            <consortium name="The Broad Institute Genomics Platform"/>
            <consortium name="The Broad Institute Genome Sequencing Center for Infectious Disease"/>
            <person name="Wu L."/>
            <person name="Ma J."/>
        </authorList>
    </citation>
    <scope>NUCLEOTIDE SEQUENCE [LARGE SCALE GENOMIC DNA]</scope>
    <source>
        <strain evidence="8">CECT 7069</strain>
    </source>
</reference>
<protein>
    <submittedName>
        <fullName evidence="7">Cytochrome c</fullName>
    </submittedName>
</protein>
<dbReference type="EMBL" id="JAUFPX010000020">
    <property type="protein sequence ID" value="MDN3592968.1"/>
    <property type="molecule type" value="Genomic_DNA"/>
</dbReference>
<comment type="caution">
    <text evidence="7">The sequence shown here is derived from an EMBL/GenBank/DDBJ whole genome shotgun (WGS) entry which is preliminary data.</text>
</comment>
<evidence type="ECO:0000256" key="2">
    <source>
        <dbReference type="ARBA" id="ARBA00022723"/>
    </source>
</evidence>
<evidence type="ECO:0000313" key="7">
    <source>
        <dbReference type="EMBL" id="MDN3592968.1"/>
    </source>
</evidence>
<sequence>MTSGRVVALVLGALAIAPSACPAAAVERNADHRPRGWTVAVELCSRCHVVGREPQAGGRIGPDFTTIAAMSSTTGLALNVFLQSHRQWMPSIRLDRDEMDAVIDYILSLKPEGTTTP</sequence>
<dbReference type="SUPFAM" id="SSF46626">
    <property type="entry name" value="Cytochrome c"/>
    <property type="match status" value="1"/>
</dbReference>
<keyword evidence="8" id="KW-1185">Reference proteome</keyword>
<dbReference type="Pfam" id="PF00034">
    <property type="entry name" value="Cytochrom_C"/>
    <property type="match status" value="1"/>
</dbReference>
<organism evidence="7 8">
    <name type="scientific">Methylobacterium adhaesivum</name>
    <dbReference type="NCBI Taxonomy" id="333297"/>
    <lineage>
        <taxon>Bacteria</taxon>
        <taxon>Pseudomonadati</taxon>
        <taxon>Pseudomonadota</taxon>
        <taxon>Alphaproteobacteria</taxon>
        <taxon>Hyphomicrobiales</taxon>
        <taxon>Methylobacteriaceae</taxon>
        <taxon>Methylobacterium</taxon>
    </lineage>
</organism>
<evidence type="ECO:0000256" key="4">
    <source>
        <dbReference type="PROSITE-ProRule" id="PRU00433"/>
    </source>
</evidence>
<keyword evidence="5" id="KW-0732">Signal</keyword>
<name>A0ABT8BL79_9HYPH</name>
<feature type="signal peptide" evidence="5">
    <location>
        <begin position="1"/>
        <end position="23"/>
    </location>
</feature>
<dbReference type="InterPro" id="IPR036909">
    <property type="entry name" value="Cyt_c-like_dom_sf"/>
</dbReference>
<evidence type="ECO:0000256" key="5">
    <source>
        <dbReference type="SAM" id="SignalP"/>
    </source>
</evidence>
<dbReference type="PROSITE" id="PS51007">
    <property type="entry name" value="CYTC"/>
    <property type="match status" value="1"/>
</dbReference>
<dbReference type="RefSeq" id="WP_238227382.1">
    <property type="nucleotide sequence ID" value="NZ_BPQD01000027.1"/>
</dbReference>
<feature type="domain" description="Cytochrome c" evidence="6">
    <location>
        <begin position="31"/>
        <end position="110"/>
    </location>
</feature>
<dbReference type="Proteomes" id="UP001224644">
    <property type="component" value="Unassembled WGS sequence"/>
</dbReference>
<accession>A0ABT8BL79</accession>